<accession>A0ACC0LRI1</accession>
<protein>
    <submittedName>
        <fullName evidence="1">Uncharacterized protein</fullName>
    </submittedName>
</protein>
<organism evidence="1 2">
    <name type="scientific">Rhododendron molle</name>
    <name type="common">Chinese azalea</name>
    <name type="synonym">Azalea mollis</name>
    <dbReference type="NCBI Taxonomy" id="49168"/>
    <lineage>
        <taxon>Eukaryota</taxon>
        <taxon>Viridiplantae</taxon>
        <taxon>Streptophyta</taxon>
        <taxon>Embryophyta</taxon>
        <taxon>Tracheophyta</taxon>
        <taxon>Spermatophyta</taxon>
        <taxon>Magnoliopsida</taxon>
        <taxon>eudicotyledons</taxon>
        <taxon>Gunneridae</taxon>
        <taxon>Pentapetalae</taxon>
        <taxon>asterids</taxon>
        <taxon>Ericales</taxon>
        <taxon>Ericaceae</taxon>
        <taxon>Ericoideae</taxon>
        <taxon>Rhodoreae</taxon>
        <taxon>Rhododendron</taxon>
    </lineage>
</organism>
<proteinExistence type="predicted"/>
<reference evidence="1" key="1">
    <citation type="submission" date="2022-02" db="EMBL/GenBank/DDBJ databases">
        <title>Plant Genome Project.</title>
        <authorList>
            <person name="Zhang R.-G."/>
        </authorList>
    </citation>
    <scope>NUCLEOTIDE SEQUENCE</scope>
    <source>
        <strain evidence="1">AT1</strain>
    </source>
</reference>
<sequence>MEMNAGYQKRWRGEVGSSNKLDLVTAADVLVGAGNRDGQACDGIGKDKAEAGSQVSRLIEVADNSVVAINGNQFRMGDLISDIPLNLNITEDRGGLVSGPSFAVGSGSNARADMSLDCPLKEAQVPVTVALNPGLGYVGAGRIGNGGPIFSFGSTQNLGTDVALGVKDPNILVEVPVCNVPKSDWGQKENSVKVLPGSFRGKARGRKQGPNSNRKASGPGASKEDGGAISFSQNAGKRRLDVLDSVVLAKQNSWVDDSPFHHCMVGVWASFNMTLGMSPLE</sequence>
<comment type="caution">
    <text evidence="1">The sequence shown here is derived from an EMBL/GenBank/DDBJ whole genome shotgun (WGS) entry which is preliminary data.</text>
</comment>
<dbReference type="EMBL" id="CM046398">
    <property type="protein sequence ID" value="KAI8531275.1"/>
    <property type="molecule type" value="Genomic_DNA"/>
</dbReference>
<evidence type="ECO:0000313" key="2">
    <source>
        <dbReference type="Proteomes" id="UP001062846"/>
    </source>
</evidence>
<evidence type="ECO:0000313" key="1">
    <source>
        <dbReference type="EMBL" id="KAI8531275.1"/>
    </source>
</evidence>
<name>A0ACC0LRI1_RHOML</name>
<dbReference type="Proteomes" id="UP001062846">
    <property type="component" value="Chromosome 11"/>
</dbReference>
<gene>
    <name evidence="1" type="ORF">RHMOL_Rhmol11G0123800</name>
</gene>
<keyword evidence="2" id="KW-1185">Reference proteome</keyword>